<feature type="region of interest" description="Disordered" evidence="3">
    <location>
        <begin position="74"/>
        <end position="112"/>
    </location>
</feature>
<dbReference type="AlphaFoldDB" id="A0A7T8GNT3"/>
<proteinExistence type="predicted"/>
<name>A0A7T8GNT3_CALRO</name>
<dbReference type="PANTHER" id="PTHR10901">
    <property type="entry name" value="TROPOMODULIN"/>
    <property type="match status" value="1"/>
</dbReference>
<evidence type="ECO:0000256" key="3">
    <source>
        <dbReference type="SAM" id="MobiDB-lite"/>
    </source>
</evidence>
<dbReference type="GO" id="GO:0030239">
    <property type="term" value="P:myofibril assembly"/>
    <property type="evidence" value="ECO:0007669"/>
    <property type="project" value="TreeGrafter"/>
</dbReference>
<dbReference type="GO" id="GO:0005856">
    <property type="term" value="C:cytoskeleton"/>
    <property type="evidence" value="ECO:0007669"/>
    <property type="project" value="TreeGrafter"/>
</dbReference>
<evidence type="ECO:0008006" key="6">
    <source>
        <dbReference type="Google" id="ProtNLM"/>
    </source>
</evidence>
<dbReference type="Pfam" id="PF03250">
    <property type="entry name" value="Tropomodulin"/>
    <property type="match status" value="1"/>
</dbReference>
<dbReference type="GO" id="GO:0051694">
    <property type="term" value="P:pointed-end actin filament capping"/>
    <property type="evidence" value="ECO:0007669"/>
    <property type="project" value="InterPro"/>
</dbReference>
<evidence type="ECO:0000313" key="4">
    <source>
        <dbReference type="EMBL" id="QQP34862.1"/>
    </source>
</evidence>
<sequence length="112" mass="12398">MSQTIPVSGPKYDPLAELDIDELVDRLSPGEIQKLLEECDPDDPSIPPSMRTNYKCEKSSTGPLNRQKLLDFINEQPLTPQTSWTPCPMSQGSNEERNGSLHPSHPDKPSGP</sequence>
<keyword evidence="2" id="KW-0963">Cytoplasm</keyword>
<keyword evidence="5" id="KW-1185">Reference proteome</keyword>
<dbReference type="EMBL" id="CP045906">
    <property type="protein sequence ID" value="QQP34862.1"/>
    <property type="molecule type" value="Genomic_DNA"/>
</dbReference>
<feature type="compositionally biased region" description="Basic and acidic residues" evidence="3">
    <location>
        <begin position="94"/>
        <end position="112"/>
    </location>
</feature>
<evidence type="ECO:0000256" key="2">
    <source>
        <dbReference type="ARBA" id="ARBA00022490"/>
    </source>
</evidence>
<evidence type="ECO:0000313" key="5">
    <source>
        <dbReference type="Proteomes" id="UP000595437"/>
    </source>
</evidence>
<dbReference type="GO" id="GO:0005523">
    <property type="term" value="F:tropomyosin binding"/>
    <property type="evidence" value="ECO:0007669"/>
    <property type="project" value="InterPro"/>
</dbReference>
<evidence type="ECO:0000256" key="1">
    <source>
        <dbReference type="ARBA" id="ARBA00004496"/>
    </source>
</evidence>
<gene>
    <name evidence="4" type="ORF">FKW44_022902</name>
</gene>
<feature type="region of interest" description="Disordered" evidence="3">
    <location>
        <begin position="36"/>
        <end position="62"/>
    </location>
</feature>
<accession>A0A7T8GNT3</accession>
<dbReference type="InterPro" id="IPR004934">
    <property type="entry name" value="TMOD"/>
</dbReference>
<feature type="non-terminal residue" evidence="4">
    <location>
        <position position="1"/>
    </location>
</feature>
<feature type="compositionally biased region" description="Polar residues" evidence="3">
    <location>
        <begin position="76"/>
        <end position="93"/>
    </location>
</feature>
<reference evidence="5" key="1">
    <citation type="submission" date="2021-01" db="EMBL/GenBank/DDBJ databases">
        <title>Caligus Genome Assembly.</title>
        <authorList>
            <person name="Gallardo-Escarate C."/>
        </authorList>
    </citation>
    <scope>NUCLEOTIDE SEQUENCE [LARGE SCALE GENOMIC DNA]</scope>
</reference>
<dbReference type="PANTHER" id="PTHR10901:SF6">
    <property type="entry name" value="TROPOMODULIN, ISOFORM N"/>
    <property type="match status" value="1"/>
</dbReference>
<dbReference type="Proteomes" id="UP000595437">
    <property type="component" value="Chromosome 17"/>
</dbReference>
<organism evidence="4 5">
    <name type="scientific">Caligus rogercresseyi</name>
    <name type="common">Sea louse</name>
    <dbReference type="NCBI Taxonomy" id="217165"/>
    <lineage>
        <taxon>Eukaryota</taxon>
        <taxon>Metazoa</taxon>
        <taxon>Ecdysozoa</taxon>
        <taxon>Arthropoda</taxon>
        <taxon>Crustacea</taxon>
        <taxon>Multicrustacea</taxon>
        <taxon>Hexanauplia</taxon>
        <taxon>Copepoda</taxon>
        <taxon>Siphonostomatoida</taxon>
        <taxon>Caligidae</taxon>
        <taxon>Caligus</taxon>
    </lineage>
</organism>
<dbReference type="GO" id="GO:0030016">
    <property type="term" value="C:myofibril"/>
    <property type="evidence" value="ECO:0007669"/>
    <property type="project" value="TreeGrafter"/>
</dbReference>
<protein>
    <recommendedName>
        <fullName evidence="6">Tropomodulin</fullName>
    </recommendedName>
</protein>
<comment type="subcellular location">
    <subcellularLocation>
        <location evidence="1">Cytoplasm</location>
    </subcellularLocation>
</comment>
<dbReference type="GO" id="GO:0007015">
    <property type="term" value="P:actin filament organization"/>
    <property type="evidence" value="ECO:0007669"/>
    <property type="project" value="TreeGrafter"/>
</dbReference>
<dbReference type="OrthoDB" id="2163268at2759"/>